<feature type="compositionally biased region" description="Polar residues" evidence="1">
    <location>
        <begin position="541"/>
        <end position="553"/>
    </location>
</feature>
<reference evidence="2 3" key="1">
    <citation type="submission" date="2020-03" db="EMBL/GenBank/DDBJ databases">
        <title>Genome sequence of Toxoplasma gondii RH-88 strain.</title>
        <authorList>
            <person name="Lorenzi H.A."/>
            <person name="Venepally P."/>
            <person name="Rozenberg A."/>
            <person name="Sibley D."/>
        </authorList>
    </citation>
    <scope>NUCLEOTIDE SEQUENCE [LARGE SCALE GENOMIC DNA]</scope>
    <source>
        <strain evidence="2 3">RH-88</strain>
    </source>
</reference>
<feature type="compositionally biased region" description="Polar residues" evidence="1">
    <location>
        <begin position="419"/>
        <end position="447"/>
    </location>
</feature>
<evidence type="ECO:0000313" key="2">
    <source>
        <dbReference type="EMBL" id="KAF4642241.1"/>
    </source>
</evidence>
<proteinExistence type="predicted"/>
<evidence type="ECO:0000256" key="1">
    <source>
        <dbReference type="SAM" id="MobiDB-lite"/>
    </source>
</evidence>
<feature type="region of interest" description="Disordered" evidence="1">
    <location>
        <begin position="326"/>
        <end position="358"/>
    </location>
</feature>
<comment type="caution">
    <text evidence="2">The sequence shown here is derived from an EMBL/GenBank/DDBJ whole genome shotgun (WGS) entry which is preliminary data.</text>
</comment>
<organism evidence="2 3">
    <name type="scientific">Toxoplasma gondii</name>
    <dbReference type="NCBI Taxonomy" id="5811"/>
    <lineage>
        <taxon>Eukaryota</taxon>
        <taxon>Sar</taxon>
        <taxon>Alveolata</taxon>
        <taxon>Apicomplexa</taxon>
        <taxon>Conoidasida</taxon>
        <taxon>Coccidia</taxon>
        <taxon>Eucoccidiorida</taxon>
        <taxon>Eimeriorina</taxon>
        <taxon>Sarcocystidae</taxon>
        <taxon>Toxoplasma</taxon>
    </lineage>
</organism>
<dbReference type="VEuPathDB" id="ToxoDB:TGME49_270890"/>
<sequence length="638" mass="67583">MILLFCGSRIFFTSTESMRTSATSTVRASLLPVCWNLQTEASEAACACYFGSLFTGDSWFFASGLEGSYPTMLPTSEAVVGERQASNAGTCSADNASSMMPCCGGDIRLSVEESEDASGQTEKQLTGQDQGMVATSQTPHLLQGTVGQPSMLPTSIGSGTTNESSDQVPSGCASLCRFLPDTCVSYKCVLPSPQENSIGYRNLELFVSTLLGKCGEAVDRQRRASAMCLFFALHRAISVHNSNLAKWACMRWHASYVMTRWPPKKTRLAILADAISGRSQWPIAQKETLSPALTEVQRNLRTFDKETIRAMACCLLPKSASSPIVSENMSVHGQGSDPSRPSTLSSVPPAEPHYLDSRNASCPLTKGIGCGNMRGNGADATFSDAGAPLRSPAVSPPASEDSLSATKSPNERRSLLHNKGSTPRDSSAFSASRRNNTLLSTRNISLNSSRSGGLLASRSATRGSGAATAVDQVPTELTDLGKGAAPKLPYGQKPRRLRDGGASPLDLSTVSCTSANSHSGKPVREGTRRDRGTAYGRAGISSGSVTSRNSLSGRTNCRSADEYCARSDKREVKKHETVSELSQADPGPPFFMAAERFAAAATPLISMDYKTLMAAAMCRAAELAGSADSLPATPRPLN</sequence>
<feature type="compositionally biased region" description="Low complexity" evidence="1">
    <location>
        <begin position="448"/>
        <end position="469"/>
    </location>
</feature>
<name>A0A7J6K6Z4_TOXGO</name>
<gene>
    <name evidence="2" type="ORF">TGRH88_080560</name>
</gene>
<dbReference type="Proteomes" id="UP000557509">
    <property type="component" value="Unassembled WGS sequence"/>
</dbReference>
<feature type="compositionally biased region" description="Polar residues" evidence="1">
    <location>
        <begin position="506"/>
        <end position="519"/>
    </location>
</feature>
<keyword evidence="3" id="KW-1185">Reference proteome</keyword>
<accession>A0A7J6K6Z4</accession>
<dbReference type="EMBL" id="JAAUHK010000194">
    <property type="protein sequence ID" value="KAF4642241.1"/>
    <property type="molecule type" value="Genomic_DNA"/>
</dbReference>
<dbReference type="AlphaFoldDB" id="A0A7J6K6Z4"/>
<feature type="compositionally biased region" description="Polar residues" evidence="1">
    <location>
        <begin position="326"/>
        <end position="346"/>
    </location>
</feature>
<feature type="region of interest" description="Disordered" evidence="1">
    <location>
        <begin position="143"/>
        <end position="163"/>
    </location>
</feature>
<feature type="region of interest" description="Disordered" evidence="1">
    <location>
        <begin position="381"/>
        <end position="553"/>
    </location>
</feature>
<feature type="compositionally biased region" description="Basic and acidic residues" evidence="1">
    <location>
        <begin position="522"/>
        <end position="532"/>
    </location>
</feature>
<protein>
    <submittedName>
        <fullName evidence="2">Uncharacterized protein</fullName>
    </submittedName>
</protein>
<evidence type="ECO:0000313" key="3">
    <source>
        <dbReference type="Proteomes" id="UP000557509"/>
    </source>
</evidence>